<feature type="compositionally biased region" description="Polar residues" evidence="1">
    <location>
        <begin position="52"/>
        <end position="62"/>
    </location>
</feature>
<feature type="region of interest" description="Disordered" evidence="1">
    <location>
        <begin position="1"/>
        <end position="63"/>
    </location>
</feature>
<evidence type="ECO:0000256" key="1">
    <source>
        <dbReference type="SAM" id="MobiDB-lite"/>
    </source>
</evidence>
<gene>
    <name evidence="2" type="ORF">PECUL_23A005562</name>
</gene>
<organism evidence="2 3">
    <name type="scientific">Pelobates cultripes</name>
    <name type="common">Western spadefoot toad</name>
    <dbReference type="NCBI Taxonomy" id="61616"/>
    <lineage>
        <taxon>Eukaryota</taxon>
        <taxon>Metazoa</taxon>
        <taxon>Chordata</taxon>
        <taxon>Craniata</taxon>
        <taxon>Vertebrata</taxon>
        <taxon>Euteleostomi</taxon>
        <taxon>Amphibia</taxon>
        <taxon>Batrachia</taxon>
        <taxon>Anura</taxon>
        <taxon>Pelobatoidea</taxon>
        <taxon>Pelobatidae</taxon>
        <taxon>Pelobates</taxon>
    </lineage>
</organism>
<evidence type="ECO:0000313" key="3">
    <source>
        <dbReference type="Proteomes" id="UP001295444"/>
    </source>
</evidence>
<dbReference type="AlphaFoldDB" id="A0AAD1RLE5"/>
<dbReference type="Proteomes" id="UP001295444">
    <property type="component" value="Chromosome 03"/>
</dbReference>
<accession>A0AAD1RLE5</accession>
<protein>
    <submittedName>
        <fullName evidence="2">Uncharacterized protein</fullName>
    </submittedName>
</protein>
<feature type="compositionally biased region" description="Basic and acidic residues" evidence="1">
    <location>
        <begin position="16"/>
        <end position="36"/>
    </location>
</feature>
<dbReference type="EMBL" id="OW240914">
    <property type="protein sequence ID" value="CAH2273979.1"/>
    <property type="molecule type" value="Genomic_DNA"/>
</dbReference>
<feature type="compositionally biased region" description="Basic residues" evidence="1">
    <location>
        <begin position="1"/>
        <end position="15"/>
    </location>
</feature>
<reference evidence="2" key="1">
    <citation type="submission" date="2022-03" db="EMBL/GenBank/DDBJ databases">
        <authorList>
            <person name="Alioto T."/>
            <person name="Alioto T."/>
            <person name="Gomez Garrido J."/>
        </authorList>
    </citation>
    <scope>NUCLEOTIDE SEQUENCE</scope>
</reference>
<sequence>MATKPQKKMKQKTMHAHLERNQAMEHGEQDGTDRPKSPACDSKTGDSRHSQDSPATNSSIRSIMQELKASFKADLQQMAADIRSDINSIGESTVCLEERTEELIDAHNSMASTRWRRNRTKK</sequence>
<name>A0AAD1RLE5_PELCU</name>
<keyword evidence="3" id="KW-1185">Reference proteome</keyword>
<evidence type="ECO:0000313" key="2">
    <source>
        <dbReference type="EMBL" id="CAH2273979.1"/>
    </source>
</evidence>
<proteinExistence type="predicted"/>